<keyword evidence="4" id="KW-1185">Reference proteome</keyword>
<sequence length="126" mass="13234">MKFRKTLAATALLLGLSACSSNPGGGTGSSLLALPPPPPAGEPSGFIGLQPPQVQASFGKPSFTRRENGSELWRYDNGDCRVFLFFYSDGKDMSVRHVETIPQGKTSAADSACLTALRARSASPTS</sequence>
<evidence type="ECO:0000256" key="2">
    <source>
        <dbReference type="SAM" id="SignalP"/>
    </source>
</evidence>
<feature type="chain" id="PRO_5032334240" description="Lipoprotein" evidence="2">
    <location>
        <begin position="21"/>
        <end position="126"/>
    </location>
</feature>
<feature type="signal peptide" evidence="2">
    <location>
        <begin position="1"/>
        <end position="20"/>
    </location>
</feature>
<evidence type="ECO:0000313" key="4">
    <source>
        <dbReference type="Proteomes" id="UP000570514"/>
    </source>
</evidence>
<dbReference type="Proteomes" id="UP000570514">
    <property type="component" value="Unassembled WGS sequence"/>
</dbReference>
<accession>A0A846MX82</accession>
<proteinExistence type="predicted"/>
<dbReference type="AlphaFoldDB" id="A0A846MX82"/>
<dbReference type="RefSeq" id="WP_167082361.1">
    <property type="nucleotide sequence ID" value="NZ_BAAADC010000001.1"/>
</dbReference>
<feature type="region of interest" description="Disordered" evidence="1">
    <location>
        <begin position="22"/>
        <end position="51"/>
    </location>
</feature>
<keyword evidence="2" id="KW-0732">Signal</keyword>
<reference evidence="3 4" key="1">
    <citation type="submission" date="2020-03" db="EMBL/GenBank/DDBJ databases">
        <title>Genomic Encyclopedia of Type Strains, Phase IV (KMG-IV): sequencing the most valuable type-strain genomes for metagenomic binning, comparative biology and taxonomic classification.</title>
        <authorList>
            <person name="Goeker M."/>
        </authorList>
    </citation>
    <scope>NUCLEOTIDE SEQUENCE [LARGE SCALE GENOMIC DNA]</scope>
    <source>
        <strain evidence="3 4">DSM 19867</strain>
    </source>
</reference>
<name>A0A846MX82_9PROT</name>
<comment type="caution">
    <text evidence="3">The sequence shown here is derived from an EMBL/GenBank/DDBJ whole genome shotgun (WGS) entry which is preliminary data.</text>
</comment>
<evidence type="ECO:0000256" key="1">
    <source>
        <dbReference type="SAM" id="MobiDB-lite"/>
    </source>
</evidence>
<protein>
    <recommendedName>
        <fullName evidence="5">Lipoprotein</fullName>
    </recommendedName>
</protein>
<organism evidence="3 4">
    <name type="scientific">Rhizomicrobium palustre</name>
    <dbReference type="NCBI Taxonomy" id="189966"/>
    <lineage>
        <taxon>Bacteria</taxon>
        <taxon>Pseudomonadati</taxon>
        <taxon>Pseudomonadota</taxon>
        <taxon>Alphaproteobacteria</taxon>
        <taxon>Micropepsales</taxon>
        <taxon>Micropepsaceae</taxon>
        <taxon>Rhizomicrobium</taxon>
    </lineage>
</organism>
<gene>
    <name evidence="3" type="ORF">FHS83_001486</name>
</gene>
<dbReference type="PROSITE" id="PS51257">
    <property type="entry name" value="PROKAR_LIPOPROTEIN"/>
    <property type="match status" value="1"/>
</dbReference>
<dbReference type="EMBL" id="JAASRM010000001">
    <property type="protein sequence ID" value="NIK88168.1"/>
    <property type="molecule type" value="Genomic_DNA"/>
</dbReference>
<evidence type="ECO:0008006" key="5">
    <source>
        <dbReference type="Google" id="ProtNLM"/>
    </source>
</evidence>
<evidence type="ECO:0000313" key="3">
    <source>
        <dbReference type="EMBL" id="NIK88168.1"/>
    </source>
</evidence>